<dbReference type="PATRIC" id="fig|1608994.3.peg.2888"/>
<dbReference type="EMBL" id="JYLF01000004">
    <property type="protein sequence ID" value="KMN13492.1"/>
    <property type="molecule type" value="Genomic_DNA"/>
</dbReference>
<dbReference type="AlphaFoldDB" id="A0A0J6IN53"/>
<organism evidence="2 3">
    <name type="scientific">Pseudomonas weihenstephanensis</name>
    <dbReference type="NCBI Taxonomy" id="1608994"/>
    <lineage>
        <taxon>Bacteria</taxon>
        <taxon>Pseudomonadati</taxon>
        <taxon>Pseudomonadota</taxon>
        <taxon>Gammaproteobacteria</taxon>
        <taxon>Pseudomonadales</taxon>
        <taxon>Pseudomonadaceae</taxon>
        <taxon>Pseudomonas</taxon>
    </lineage>
</organism>
<reference evidence="2 3" key="1">
    <citation type="submission" date="2015-02" db="EMBL/GenBank/DDBJ databases">
        <title>Pseudomonas helleri sp. nov. and Pseudomonas weihenstephanensis sp. nov., isolated from raw cows milk.</title>
        <authorList>
            <person name="von Neubeck M."/>
            <person name="Huptas C."/>
            <person name="Wenning M."/>
            <person name="Scherer S."/>
        </authorList>
    </citation>
    <scope>NUCLEOTIDE SEQUENCE [LARGE SCALE GENOMIC DNA]</scope>
    <source>
        <strain evidence="2 3">DSM 29166</strain>
    </source>
</reference>
<feature type="region of interest" description="Disordered" evidence="1">
    <location>
        <begin position="92"/>
        <end position="121"/>
    </location>
</feature>
<evidence type="ECO:0000313" key="2">
    <source>
        <dbReference type="EMBL" id="KMN13492.1"/>
    </source>
</evidence>
<evidence type="ECO:0000256" key="1">
    <source>
        <dbReference type="SAM" id="MobiDB-lite"/>
    </source>
</evidence>
<sequence>MLTQALTSAGYSVPIDQVSVRLYTPSLDAFGVATGGFSARTLSWLQAALHNFEEPETQERYFAAGSGFITSPDAQVIDFGIERRRLMETLTDEGIGGEVSTPDEDEPVNRRPDHTLTCAWP</sequence>
<gene>
    <name evidence="2" type="ORF">TU86_11285</name>
</gene>
<name>A0A0J6IN53_9PSED</name>
<evidence type="ECO:0000313" key="3">
    <source>
        <dbReference type="Proteomes" id="UP000036325"/>
    </source>
</evidence>
<dbReference type="Proteomes" id="UP000036325">
    <property type="component" value="Unassembled WGS sequence"/>
</dbReference>
<proteinExistence type="predicted"/>
<comment type="caution">
    <text evidence="2">The sequence shown here is derived from an EMBL/GenBank/DDBJ whole genome shotgun (WGS) entry which is preliminary data.</text>
</comment>
<accession>A0A0J6IN53</accession>
<protein>
    <submittedName>
        <fullName evidence="2">Uncharacterized protein</fullName>
    </submittedName>
</protein>